<name>A0A0G0KKL5_9BACT</name>
<keyword evidence="1" id="KW-0472">Membrane</keyword>
<reference evidence="3 4" key="1">
    <citation type="journal article" date="2015" name="Nature">
        <title>rRNA introns, odd ribosomes, and small enigmatic genomes across a large radiation of phyla.</title>
        <authorList>
            <person name="Brown C.T."/>
            <person name="Hug L.A."/>
            <person name="Thomas B.C."/>
            <person name="Sharon I."/>
            <person name="Castelle C.J."/>
            <person name="Singh A."/>
            <person name="Wilkins M.J."/>
            <person name="Williams K.H."/>
            <person name="Banfield J.F."/>
        </authorList>
    </citation>
    <scope>NUCLEOTIDE SEQUENCE [LARGE SCALE GENOMIC DNA]</scope>
</reference>
<evidence type="ECO:0000259" key="2">
    <source>
        <dbReference type="Pfam" id="PF00884"/>
    </source>
</evidence>
<proteinExistence type="predicted"/>
<dbReference type="Proteomes" id="UP000034231">
    <property type="component" value="Unassembled WGS sequence"/>
</dbReference>
<dbReference type="PANTHER" id="PTHR43751:SF3">
    <property type="entry name" value="SULFATASE N-TERMINAL DOMAIN-CONTAINING PROTEIN"/>
    <property type="match status" value="1"/>
</dbReference>
<dbReference type="InterPro" id="IPR052701">
    <property type="entry name" value="GAG_Ulvan_Degrading_Sulfatases"/>
</dbReference>
<feature type="transmembrane region" description="Helical" evidence="1">
    <location>
        <begin position="7"/>
        <end position="24"/>
    </location>
</feature>
<evidence type="ECO:0000313" key="4">
    <source>
        <dbReference type="Proteomes" id="UP000034231"/>
    </source>
</evidence>
<dbReference type="InterPro" id="IPR017850">
    <property type="entry name" value="Alkaline_phosphatase_core_sf"/>
</dbReference>
<sequence>MSPTNKKIFILFGLVVIGFFYINHRINKQVPEKVCDHCNILLIDIDTLRADELPCYGYHRNTTPNICDFANKSLLFKNNYSPANWTLPSIFSTITSLYPTFHRVRFPYVHKLDDSKATLAKTLQGQGYYTVFIGKDDNTSTLTRENGGLVGYDLITTENVTEVITQLSKKPKPWFIHYYRDDLHLPYLISNDAKPIDNTLTAPPKMPINQLEFEPIFNDYLKKHSSEVFKKEVIDQYSSIFLSPDKPNDTSVSQLFYKLYDQYSDRENIFIDNWMPIYNSYLETFDIKNPSHLIYLRMMYDSMVSQVDQSLAPLFKKINERRYLKNTVTIIMSDHGESFGEYGTLGHDSNHHSDLYYTPLIVNYPKVSPKIIKSTTGNIDIFPTILELVGINLSLNLQGKSLLSNLDSQIDDNERFIYSENLEGQLLLNQNWLYYLPNIASSSEQSFLYNKVIDPDEKNNVANLYPELTQSLYKKISVLRYYDSLQSDAEILTSPQKTNISPQKLERLQKEGYF</sequence>
<protein>
    <recommendedName>
        <fullName evidence="2">Sulfatase N-terminal domain-containing protein</fullName>
    </recommendedName>
</protein>
<accession>A0A0G0KKL5</accession>
<dbReference type="CDD" id="cd16148">
    <property type="entry name" value="sulfatase_like"/>
    <property type="match status" value="1"/>
</dbReference>
<dbReference type="PANTHER" id="PTHR43751">
    <property type="entry name" value="SULFATASE"/>
    <property type="match status" value="1"/>
</dbReference>
<keyword evidence="1" id="KW-0812">Transmembrane</keyword>
<dbReference type="InterPro" id="IPR000917">
    <property type="entry name" value="Sulfatase_N"/>
</dbReference>
<keyword evidence="1" id="KW-1133">Transmembrane helix</keyword>
<dbReference type="Pfam" id="PF00884">
    <property type="entry name" value="Sulfatase"/>
    <property type="match status" value="1"/>
</dbReference>
<dbReference type="EMBL" id="LBTX01000011">
    <property type="protein sequence ID" value="KKQ49719.1"/>
    <property type="molecule type" value="Genomic_DNA"/>
</dbReference>
<comment type="caution">
    <text evidence="3">The sequence shown here is derived from an EMBL/GenBank/DDBJ whole genome shotgun (WGS) entry which is preliminary data.</text>
</comment>
<gene>
    <name evidence="3" type="ORF">US68_C0011G0026</name>
</gene>
<dbReference type="Gene3D" id="3.40.720.10">
    <property type="entry name" value="Alkaline Phosphatase, subunit A"/>
    <property type="match status" value="1"/>
</dbReference>
<feature type="domain" description="Sulfatase N-terminal" evidence="2">
    <location>
        <begin position="39"/>
        <end position="391"/>
    </location>
</feature>
<evidence type="ECO:0000256" key="1">
    <source>
        <dbReference type="SAM" id="Phobius"/>
    </source>
</evidence>
<dbReference type="SUPFAM" id="SSF53649">
    <property type="entry name" value="Alkaline phosphatase-like"/>
    <property type="match status" value="1"/>
</dbReference>
<organism evidence="3 4">
    <name type="scientific">Candidatus Shapirobacteria bacterium GW2011_GWE1_38_10</name>
    <dbReference type="NCBI Taxonomy" id="1618488"/>
    <lineage>
        <taxon>Bacteria</taxon>
        <taxon>Candidatus Shapironibacteriota</taxon>
    </lineage>
</organism>
<dbReference type="AlphaFoldDB" id="A0A0G0KKL5"/>
<evidence type="ECO:0000313" key="3">
    <source>
        <dbReference type="EMBL" id="KKQ49719.1"/>
    </source>
</evidence>